<keyword evidence="2" id="KW-0812">Transmembrane</keyword>
<feature type="compositionally biased region" description="Basic and acidic residues" evidence="1">
    <location>
        <begin position="26"/>
        <end position="39"/>
    </location>
</feature>
<evidence type="ECO:0000256" key="1">
    <source>
        <dbReference type="SAM" id="MobiDB-lite"/>
    </source>
</evidence>
<protein>
    <submittedName>
        <fullName evidence="3">Uncharacterized protein</fullName>
    </submittedName>
</protein>
<dbReference type="EMBL" id="BPLQ01003970">
    <property type="protein sequence ID" value="GIY04745.1"/>
    <property type="molecule type" value="Genomic_DNA"/>
</dbReference>
<proteinExistence type="predicted"/>
<organism evidence="3 4">
    <name type="scientific">Caerostris darwini</name>
    <dbReference type="NCBI Taxonomy" id="1538125"/>
    <lineage>
        <taxon>Eukaryota</taxon>
        <taxon>Metazoa</taxon>
        <taxon>Ecdysozoa</taxon>
        <taxon>Arthropoda</taxon>
        <taxon>Chelicerata</taxon>
        <taxon>Arachnida</taxon>
        <taxon>Araneae</taxon>
        <taxon>Araneomorphae</taxon>
        <taxon>Entelegynae</taxon>
        <taxon>Araneoidea</taxon>
        <taxon>Araneidae</taxon>
        <taxon>Caerostris</taxon>
    </lineage>
</organism>
<evidence type="ECO:0000313" key="4">
    <source>
        <dbReference type="Proteomes" id="UP001054837"/>
    </source>
</evidence>
<feature type="compositionally biased region" description="Polar residues" evidence="1">
    <location>
        <begin position="8"/>
        <end position="25"/>
    </location>
</feature>
<comment type="caution">
    <text evidence="3">The sequence shown here is derived from an EMBL/GenBank/DDBJ whole genome shotgun (WGS) entry which is preliminary data.</text>
</comment>
<reference evidence="3 4" key="1">
    <citation type="submission" date="2021-06" db="EMBL/GenBank/DDBJ databases">
        <title>Caerostris darwini draft genome.</title>
        <authorList>
            <person name="Kono N."/>
            <person name="Arakawa K."/>
        </authorList>
    </citation>
    <scope>NUCLEOTIDE SEQUENCE [LARGE SCALE GENOMIC DNA]</scope>
</reference>
<keyword evidence="4" id="KW-1185">Reference proteome</keyword>
<keyword evidence="2" id="KW-1133">Transmembrane helix</keyword>
<feature type="transmembrane region" description="Helical" evidence="2">
    <location>
        <begin position="149"/>
        <end position="167"/>
    </location>
</feature>
<accession>A0AAV4Q9Q8</accession>
<name>A0AAV4Q9Q8_9ARAC</name>
<sequence>MIRRYNKNKNPTIESYATYNSNKASDPSKVHEGHREKQNLPKHRLRTSPLSLFDKSPLSPTHTQNKTVVASHFVRRNGSYKVPLISSKSCCCTSYYGIARRLLQNVMIKFFSCHVPHTRSWKGKKERTIKRILPNGISTAPKMIYLGPYRIFALLFFSLCSLLATNLCDRRTNVLRAITFHVPFRFGTIKICPGLKSLL</sequence>
<gene>
    <name evidence="3" type="ORF">CDAR_496511</name>
</gene>
<feature type="region of interest" description="Disordered" evidence="1">
    <location>
        <begin position="1"/>
        <end position="63"/>
    </location>
</feature>
<dbReference type="AlphaFoldDB" id="A0AAV4Q9Q8"/>
<evidence type="ECO:0000256" key="2">
    <source>
        <dbReference type="SAM" id="Phobius"/>
    </source>
</evidence>
<keyword evidence="2" id="KW-0472">Membrane</keyword>
<dbReference type="Proteomes" id="UP001054837">
    <property type="component" value="Unassembled WGS sequence"/>
</dbReference>
<evidence type="ECO:0000313" key="3">
    <source>
        <dbReference type="EMBL" id="GIY04745.1"/>
    </source>
</evidence>